<evidence type="ECO:0000313" key="1">
    <source>
        <dbReference type="EMBL" id="EAT82660.1"/>
    </source>
</evidence>
<proteinExistence type="predicted"/>
<dbReference type="KEGG" id="pno:SNOG_10325"/>
<dbReference type="AlphaFoldDB" id="Q0UD39"/>
<evidence type="ECO:0008006" key="3">
    <source>
        <dbReference type="Google" id="ProtNLM"/>
    </source>
</evidence>
<sequence>MAPINDAIADLDSRNPEERYTLKEVAEKWGVNRPTLGRRWMRMTTSRSDKNRQQQALSPQQELELINYITKLDFFEVLILFYFNQT</sequence>
<gene>
    <name evidence="1" type="ORF">SNOG_10325</name>
</gene>
<reference evidence="2" key="1">
    <citation type="journal article" date="2007" name="Plant Cell">
        <title>Dothideomycete-plant interactions illuminated by genome sequencing and EST analysis of the wheat pathogen Stagonospora nodorum.</title>
        <authorList>
            <person name="Hane J.K."/>
            <person name="Lowe R.G."/>
            <person name="Solomon P.S."/>
            <person name="Tan K.C."/>
            <person name="Schoch C.L."/>
            <person name="Spatafora J.W."/>
            <person name="Crous P.W."/>
            <person name="Kodira C."/>
            <person name="Birren B.W."/>
            <person name="Galagan J.E."/>
            <person name="Torriani S.F."/>
            <person name="McDonald B.A."/>
            <person name="Oliver R.P."/>
        </authorList>
    </citation>
    <scope>NUCLEOTIDE SEQUENCE [LARGE SCALE GENOMIC DNA]</scope>
    <source>
        <strain evidence="2">SN15 / ATCC MYA-4574 / FGSC 10173</strain>
    </source>
</reference>
<dbReference type="VEuPathDB" id="FungiDB:JI435_014140"/>
<dbReference type="OMA" id="PPIREMI"/>
<dbReference type="GeneID" id="5977506"/>
<organism evidence="1 2">
    <name type="scientific">Phaeosphaeria nodorum (strain SN15 / ATCC MYA-4574 / FGSC 10173)</name>
    <name type="common">Glume blotch fungus</name>
    <name type="synonym">Parastagonospora nodorum</name>
    <dbReference type="NCBI Taxonomy" id="321614"/>
    <lineage>
        <taxon>Eukaryota</taxon>
        <taxon>Fungi</taxon>
        <taxon>Dikarya</taxon>
        <taxon>Ascomycota</taxon>
        <taxon>Pezizomycotina</taxon>
        <taxon>Dothideomycetes</taxon>
        <taxon>Pleosporomycetidae</taxon>
        <taxon>Pleosporales</taxon>
        <taxon>Pleosporineae</taxon>
        <taxon>Phaeosphaeriaceae</taxon>
        <taxon>Parastagonospora</taxon>
    </lineage>
</organism>
<dbReference type="RefSeq" id="XP_001800600.1">
    <property type="nucleotide sequence ID" value="XM_001800548.1"/>
</dbReference>
<protein>
    <recommendedName>
        <fullName evidence="3">HTH psq-type domain-containing protein</fullName>
    </recommendedName>
</protein>
<dbReference type="InParanoid" id="Q0UD39"/>
<dbReference type="Proteomes" id="UP000001055">
    <property type="component" value="Unassembled WGS sequence"/>
</dbReference>
<evidence type="ECO:0000313" key="2">
    <source>
        <dbReference type="Proteomes" id="UP000001055"/>
    </source>
</evidence>
<accession>Q0UD39</accession>
<name>Q0UD39_PHANO</name>
<dbReference type="EMBL" id="CH445340">
    <property type="protein sequence ID" value="EAT82660.1"/>
    <property type="molecule type" value="Genomic_DNA"/>
</dbReference>